<dbReference type="Pfam" id="PF00480">
    <property type="entry name" value="ROK"/>
    <property type="match status" value="1"/>
</dbReference>
<dbReference type="InterPro" id="IPR000600">
    <property type="entry name" value="ROK"/>
</dbReference>
<dbReference type="EC" id="2.7.1.2" evidence="2"/>
<dbReference type="GO" id="GO:0004340">
    <property type="term" value="F:glucokinase activity"/>
    <property type="evidence" value="ECO:0007669"/>
    <property type="project" value="UniProtKB-EC"/>
</dbReference>
<protein>
    <submittedName>
        <fullName evidence="2">Glucokinase</fullName>
        <ecNumber evidence="2">2.7.1.2</ecNumber>
    </submittedName>
</protein>
<comment type="similarity">
    <text evidence="1">Belongs to the ROK (NagC/XylR) family.</text>
</comment>
<evidence type="ECO:0000256" key="1">
    <source>
        <dbReference type="ARBA" id="ARBA00006479"/>
    </source>
</evidence>
<dbReference type="EMBL" id="JAGGKP010000001">
    <property type="protein sequence ID" value="MBP1935275.1"/>
    <property type="molecule type" value="Genomic_DNA"/>
</dbReference>
<keyword evidence="3" id="KW-1185">Reference proteome</keyword>
<dbReference type="CDD" id="cd24068">
    <property type="entry name" value="ASKHA_NBD_ROK_FnNanK-like"/>
    <property type="match status" value="1"/>
</dbReference>
<accession>A0ABS4GZF9</accession>
<dbReference type="Proteomes" id="UP001519273">
    <property type="component" value="Unassembled WGS sequence"/>
</dbReference>
<evidence type="ECO:0000313" key="3">
    <source>
        <dbReference type="Proteomes" id="UP001519273"/>
    </source>
</evidence>
<dbReference type="InterPro" id="IPR043129">
    <property type="entry name" value="ATPase_NBD"/>
</dbReference>
<dbReference type="RefSeq" id="WP_209844404.1">
    <property type="nucleotide sequence ID" value="NZ_CBCRVE010000001.1"/>
</dbReference>
<proteinExistence type="inferred from homology"/>
<dbReference type="PANTHER" id="PTHR18964:SF149">
    <property type="entry name" value="BIFUNCTIONAL UDP-N-ACETYLGLUCOSAMINE 2-EPIMERASE_N-ACETYLMANNOSAMINE KINASE"/>
    <property type="match status" value="1"/>
</dbReference>
<sequence>MAMQTIGIDIGGTSIKGIVMNSQGEKLGEIQQPTDAALGKKHIVLHVQEVTQQLLRRFPHIATIGIGTAGVVDVNTGQIVYATDNLPGWHGFRLKQWAEERFGRKVIVDNDANVALAGEYWLGAGKDCSDLTMLTLGTGVGGANMIRGEIYRGANWTGGEWGHVIFTPRGRPCNCGMEGCIEQYISGTALVRSAQEAANVPYASGHEVFADFAKGNPAIARVVGQFVRDLALIIHNIHNGLNPGRIIIGGGIVDAKSFWWDLLEKQLNLLPSKIEVRPAVLGNQAGAIGAARLAMLTKGF</sequence>
<name>A0ABS4GZF9_9BACL</name>
<dbReference type="Gene3D" id="3.30.420.40">
    <property type="match status" value="2"/>
</dbReference>
<reference evidence="2 3" key="1">
    <citation type="submission" date="2021-03" db="EMBL/GenBank/DDBJ databases">
        <title>Genomic Encyclopedia of Type Strains, Phase IV (KMG-IV): sequencing the most valuable type-strain genomes for metagenomic binning, comparative biology and taxonomic classification.</title>
        <authorList>
            <person name="Goeker M."/>
        </authorList>
    </citation>
    <scope>NUCLEOTIDE SEQUENCE [LARGE SCALE GENOMIC DNA]</scope>
    <source>
        <strain evidence="2 3">DSM 23491</strain>
    </source>
</reference>
<evidence type="ECO:0000313" key="2">
    <source>
        <dbReference type="EMBL" id="MBP1935275.1"/>
    </source>
</evidence>
<comment type="caution">
    <text evidence="2">The sequence shown here is derived from an EMBL/GenBank/DDBJ whole genome shotgun (WGS) entry which is preliminary data.</text>
</comment>
<gene>
    <name evidence="2" type="ORF">J2Z20_000136</name>
</gene>
<keyword evidence="2" id="KW-0808">Transferase</keyword>
<dbReference type="SUPFAM" id="SSF53067">
    <property type="entry name" value="Actin-like ATPase domain"/>
    <property type="match status" value="1"/>
</dbReference>
<dbReference type="PANTHER" id="PTHR18964">
    <property type="entry name" value="ROK (REPRESSOR, ORF, KINASE) FAMILY"/>
    <property type="match status" value="1"/>
</dbReference>
<organism evidence="2 3">
    <name type="scientific">Paenibacillus sediminis</name>
    <dbReference type="NCBI Taxonomy" id="664909"/>
    <lineage>
        <taxon>Bacteria</taxon>
        <taxon>Bacillati</taxon>
        <taxon>Bacillota</taxon>
        <taxon>Bacilli</taxon>
        <taxon>Bacillales</taxon>
        <taxon>Paenibacillaceae</taxon>
        <taxon>Paenibacillus</taxon>
    </lineage>
</organism>